<proteinExistence type="predicted"/>
<comment type="caution">
    <text evidence="2">The sequence shown here is derived from an EMBL/GenBank/DDBJ whole genome shotgun (WGS) entry which is preliminary data.</text>
</comment>
<dbReference type="AlphaFoldDB" id="A0AA38NUU0"/>
<name>A0AA38NUU0_9AGAR</name>
<feature type="region of interest" description="Disordered" evidence="1">
    <location>
        <begin position="202"/>
        <end position="231"/>
    </location>
</feature>
<keyword evidence="3" id="KW-1185">Reference proteome</keyword>
<organism evidence="2 3">
    <name type="scientific">Lentinula raphanica</name>
    <dbReference type="NCBI Taxonomy" id="153919"/>
    <lineage>
        <taxon>Eukaryota</taxon>
        <taxon>Fungi</taxon>
        <taxon>Dikarya</taxon>
        <taxon>Basidiomycota</taxon>
        <taxon>Agaricomycotina</taxon>
        <taxon>Agaricomycetes</taxon>
        <taxon>Agaricomycetidae</taxon>
        <taxon>Agaricales</taxon>
        <taxon>Marasmiineae</taxon>
        <taxon>Omphalotaceae</taxon>
        <taxon>Lentinula</taxon>
    </lineage>
</organism>
<protein>
    <submittedName>
        <fullName evidence="2">Uncharacterized protein</fullName>
    </submittedName>
</protein>
<accession>A0AA38NUU0</accession>
<evidence type="ECO:0000313" key="2">
    <source>
        <dbReference type="EMBL" id="KAJ3830965.1"/>
    </source>
</evidence>
<dbReference type="Proteomes" id="UP001163846">
    <property type="component" value="Unassembled WGS sequence"/>
</dbReference>
<reference evidence="2" key="1">
    <citation type="submission" date="2022-08" db="EMBL/GenBank/DDBJ databases">
        <authorList>
            <consortium name="DOE Joint Genome Institute"/>
            <person name="Min B."/>
            <person name="Riley R."/>
            <person name="Sierra-Patev S."/>
            <person name="Naranjo-Ortiz M."/>
            <person name="Looney B."/>
            <person name="Konkel Z."/>
            <person name="Slot J.C."/>
            <person name="Sakamoto Y."/>
            <person name="Steenwyk J.L."/>
            <person name="Rokas A."/>
            <person name="Carro J."/>
            <person name="Camarero S."/>
            <person name="Ferreira P."/>
            <person name="Molpeceres G."/>
            <person name="Ruiz-Duenas F.J."/>
            <person name="Serrano A."/>
            <person name="Henrissat B."/>
            <person name="Drula E."/>
            <person name="Hughes K.W."/>
            <person name="Mata J.L."/>
            <person name="Ishikawa N.K."/>
            <person name="Vargas-Isla R."/>
            <person name="Ushijima S."/>
            <person name="Smith C.A."/>
            <person name="Ahrendt S."/>
            <person name="Andreopoulos W."/>
            <person name="He G."/>
            <person name="Labutti K."/>
            <person name="Lipzen A."/>
            <person name="Ng V."/>
            <person name="Sandor L."/>
            <person name="Barry K."/>
            <person name="Martinez A.T."/>
            <person name="Xiao Y."/>
            <person name="Gibbons J.G."/>
            <person name="Terashima K."/>
            <person name="Hibbett D.S."/>
            <person name="Grigoriev I.V."/>
        </authorList>
    </citation>
    <scope>NUCLEOTIDE SEQUENCE</scope>
    <source>
        <strain evidence="2">TFB9207</strain>
    </source>
</reference>
<feature type="region of interest" description="Disordered" evidence="1">
    <location>
        <begin position="119"/>
        <end position="153"/>
    </location>
</feature>
<evidence type="ECO:0000256" key="1">
    <source>
        <dbReference type="SAM" id="MobiDB-lite"/>
    </source>
</evidence>
<sequence length="231" mass="25971">MPGKPSLIPIPAFALLGHPDHWDGRFSTCTIDRVTRSGKEGSGLSKAQTANALEDYRAVVLENFDVSSLLQPVHLYNLNNVDEDKDEPILRQYSLRSRSLPNRSYSITPLSKLATFRPKKNSAIPSQGQELYDGTNRRSRRLQKKRDQDRAKRAKQRFAAQVRLGCAIKSHQLARVRETESKAVTVHFDLNRSIADVPTWTGMQDSEEGGPVSLDEAKRMPGFQVFPNDGR</sequence>
<evidence type="ECO:0000313" key="3">
    <source>
        <dbReference type="Proteomes" id="UP001163846"/>
    </source>
</evidence>
<gene>
    <name evidence="2" type="ORF">F5878DRAFT_648066</name>
</gene>
<feature type="non-terminal residue" evidence="2">
    <location>
        <position position="1"/>
    </location>
</feature>
<dbReference type="EMBL" id="MU807980">
    <property type="protein sequence ID" value="KAJ3830965.1"/>
    <property type="molecule type" value="Genomic_DNA"/>
</dbReference>